<feature type="transmembrane region" description="Helical" evidence="1">
    <location>
        <begin position="16"/>
        <end position="34"/>
    </location>
</feature>
<organism evidence="2 3">
    <name type="scientific">Bacteroides cellulosilyticus</name>
    <dbReference type="NCBI Taxonomy" id="246787"/>
    <lineage>
        <taxon>Bacteria</taxon>
        <taxon>Pseudomonadati</taxon>
        <taxon>Bacteroidota</taxon>
        <taxon>Bacteroidia</taxon>
        <taxon>Bacteroidales</taxon>
        <taxon>Bacteroidaceae</taxon>
        <taxon>Bacteroides</taxon>
    </lineage>
</organism>
<accession>A0A108T2P0</accession>
<evidence type="ECO:0000313" key="3">
    <source>
        <dbReference type="Proteomes" id="UP000448877"/>
    </source>
</evidence>
<proteinExistence type="predicted"/>
<sequence>MYDFGYLKPISKIIDVLGRAIIAIALIAGIGFIASGDFNIVIGILVLIGGGILGLLLMLVSNLVNLFLQIEQNTRKQSEQ</sequence>
<evidence type="ECO:0000313" key="2">
    <source>
        <dbReference type="EMBL" id="KAA5414146.1"/>
    </source>
</evidence>
<dbReference type="Proteomes" id="UP000448877">
    <property type="component" value="Unassembled WGS sequence"/>
</dbReference>
<dbReference type="EMBL" id="VVYV01000044">
    <property type="protein sequence ID" value="KAA5414146.1"/>
    <property type="molecule type" value="Genomic_DNA"/>
</dbReference>
<dbReference type="RefSeq" id="WP_007215722.1">
    <property type="nucleotide sequence ID" value="NZ_CABMLT010000030.1"/>
</dbReference>
<dbReference type="AlphaFoldDB" id="A0A108T2P0"/>
<reference evidence="2 3" key="1">
    <citation type="journal article" date="2019" name="Nat. Med.">
        <title>A library of human gut bacterial isolates paired with longitudinal multiomics data enables mechanistic microbiome research.</title>
        <authorList>
            <person name="Poyet M."/>
            <person name="Groussin M."/>
            <person name="Gibbons S.M."/>
            <person name="Avila-Pacheco J."/>
            <person name="Jiang X."/>
            <person name="Kearney S.M."/>
            <person name="Perrotta A.R."/>
            <person name="Berdy B."/>
            <person name="Zhao S."/>
            <person name="Lieberman T.D."/>
            <person name="Swanson P.K."/>
            <person name="Smith M."/>
            <person name="Roesemann S."/>
            <person name="Alexander J.E."/>
            <person name="Rich S.A."/>
            <person name="Livny J."/>
            <person name="Vlamakis H."/>
            <person name="Clish C."/>
            <person name="Bullock K."/>
            <person name="Deik A."/>
            <person name="Scott J."/>
            <person name="Pierce K.A."/>
            <person name="Xavier R.J."/>
            <person name="Alm E.J."/>
        </authorList>
    </citation>
    <scope>NUCLEOTIDE SEQUENCE [LARGE SCALE GENOMIC DNA]</scope>
    <source>
        <strain evidence="2 3">BIOML-A6</strain>
    </source>
</reference>
<name>A0A108T2P0_9BACE</name>
<keyword evidence="1" id="KW-0812">Transmembrane</keyword>
<gene>
    <name evidence="2" type="ORF">F2Y81_21235</name>
</gene>
<keyword evidence="1" id="KW-1133">Transmembrane helix</keyword>
<keyword evidence="1" id="KW-0472">Membrane</keyword>
<protein>
    <submittedName>
        <fullName evidence="2">Uncharacterized protein</fullName>
    </submittedName>
</protein>
<feature type="transmembrane region" description="Helical" evidence="1">
    <location>
        <begin position="40"/>
        <end position="68"/>
    </location>
</feature>
<comment type="caution">
    <text evidence="2">The sequence shown here is derived from an EMBL/GenBank/DDBJ whole genome shotgun (WGS) entry which is preliminary data.</text>
</comment>
<evidence type="ECO:0000256" key="1">
    <source>
        <dbReference type="SAM" id="Phobius"/>
    </source>
</evidence>